<accession>A0AAV6QSQ6</accession>
<feature type="compositionally biased region" description="Low complexity" evidence="6">
    <location>
        <begin position="1472"/>
        <end position="1509"/>
    </location>
</feature>
<feature type="compositionally biased region" description="Acidic residues" evidence="6">
    <location>
        <begin position="2027"/>
        <end position="2041"/>
    </location>
</feature>
<feature type="compositionally biased region" description="Basic and acidic residues" evidence="6">
    <location>
        <begin position="1589"/>
        <end position="1610"/>
    </location>
</feature>
<feature type="region of interest" description="Disordered" evidence="6">
    <location>
        <begin position="2159"/>
        <end position="2183"/>
    </location>
</feature>
<feature type="compositionally biased region" description="Basic and acidic residues" evidence="6">
    <location>
        <begin position="2313"/>
        <end position="2330"/>
    </location>
</feature>
<feature type="region of interest" description="Disordered" evidence="6">
    <location>
        <begin position="1386"/>
        <end position="1754"/>
    </location>
</feature>
<feature type="compositionally biased region" description="Basic and acidic residues" evidence="6">
    <location>
        <begin position="1699"/>
        <end position="1723"/>
    </location>
</feature>
<feature type="compositionally biased region" description="Polar residues" evidence="6">
    <location>
        <begin position="1568"/>
        <end position="1587"/>
    </location>
</feature>
<feature type="compositionally biased region" description="Polar residues" evidence="6">
    <location>
        <begin position="1449"/>
        <end position="1460"/>
    </location>
</feature>
<dbReference type="InterPro" id="IPR000690">
    <property type="entry name" value="Matrin/U1-C_Znf_C2H2"/>
</dbReference>
<feature type="compositionally biased region" description="Basic and acidic residues" evidence="6">
    <location>
        <begin position="2119"/>
        <end position="2132"/>
    </location>
</feature>
<feature type="compositionally biased region" description="Acidic residues" evidence="6">
    <location>
        <begin position="656"/>
        <end position="667"/>
    </location>
</feature>
<feature type="region of interest" description="Disordered" evidence="6">
    <location>
        <begin position="539"/>
        <end position="564"/>
    </location>
</feature>
<evidence type="ECO:0000256" key="6">
    <source>
        <dbReference type="SAM" id="MobiDB-lite"/>
    </source>
</evidence>
<keyword evidence="4" id="KW-0862">Zinc</keyword>
<feature type="region of interest" description="Disordered" evidence="6">
    <location>
        <begin position="2372"/>
        <end position="2599"/>
    </location>
</feature>
<evidence type="ECO:0000256" key="4">
    <source>
        <dbReference type="ARBA" id="ARBA00022833"/>
    </source>
</evidence>
<feature type="compositionally biased region" description="Polar residues" evidence="6">
    <location>
        <begin position="1526"/>
        <end position="1542"/>
    </location>
</feature>
<dbReference type="PROSITE" id="PS50171">
    <property type="entry name" value="ZF_MATRIN"/>
    <property type="match status" value="1"/>
</dbReference>
<feature type="compositionally biased region" description="Basic and acidic residues" evidence="6">
    <location>
        <begin position="1927"/>
        <end position="1940"/>
    </location>
</feature>
<evidence type="ECO:0000256" key="1">
    <source>
        <dbReference type="ARBA" id="ARBA00004123"/>
    </source>
</evidence>
<feature type="compositionally biased region" description="Acidic residues" evidence="6">
    <location>
        <begin position="2372"/>
        <end position="2383"/>
    </location>
</feature>
<feature type="compositionally biased region" description="Acidic residues" evidence="6">
    <location>
        <begin position="2245"/>
        <end position="2261"/>
    </location>
</feature>
<feature type="compositionally biased region" description="Basic residues" evidence="6">
    <location>
        <begin position="143"/>
        <end position="157"/>
    </location>
</feature>
<dbReference type="Proteomes" id="UP000693946">
    <property type="component" value="Linkage Group LG3"/>
</dbReference>
<feature type="compositionally biased region" description="Basic residues" evidence="6">
    <location>
        <begin position="122"/>
        <end position="135"/>
    </location>
</feature>
<feature type="compositionally biased region" description="Low complexity" evidence="6">
    <location>
        <begin position="1426"/>
        <end position="1440"/>
    </location>
</feature>
<keyword evidence="2" id="KW-0479">Metal-binding</keyword>
<feature type="region of interest" description="Disordered" evidence="6">
    <location>
        <begin position="1339"/>
        <end position="1364"/>
    </location>
</feature>
<feature type="compositionally biased region" description="Basic and acidic residues" evidence="6">
    <location>
        <begin position="1663"/>
        <end position="1682"/>
    </location>
</feature>
<feature type="compositionally biased region" description="Basic and acidic residues" evidence="6">
    <location>
        <begin position="1352"/>
        <end position="1364"/>
    </location>
</feature>
<dbReference type="InterPro" id="IPR026811">
    <property type="entry name" value="CIZ1"/>
</dbReference>
<protein>
    <submittedName>
        <fullName evidence="8">Zinc finger protein 638-like</fullName>
    </submittedName>
</protein>
<comment type="caution">
    <text evidence="8">The sequence shown here is derived from an EMBL/GenBank/DDBJ whole genome shotgun (WGS) entry which is preliminary data.</text>
</comment>
<organism evidence="8 9">
    <name type="scientific">Solea senegalensis</name>
    <name type="common">Senegalese sole</name>
    <dbReference type="NCBI Taxonomy" id="28829"/>
    <lineage>
        <taxon>Eukaryota</taxon>
        <taxon>Metazoa</taxon>
        <taxon>Chordata</taxon>
        <taxon>Craniata</taxon>
        <taxon>Vertebrata</taxon>
        <taxon>Euteleostomi</taxon>
        <taxon>Actinopterygii</taxon>
        <taxon>Neopterygii</taxon>
        <taxon>Teleostei</taxon>
        <taxon>Neoteleostei</taxon>
        <taxon>Acanthomorphata</taxon>
        <taxon>Carangaria</taxon>
        <taxon>Pleuronectiformes</taxon>
        <taxon>Pleuronectoidei</taxon>
        <taxon>Soleidae</taxon>
        <taxon>Solea</taxon>
    </lineage>
</organism>
<feature type="region of interest" description="Disordered" evidence="6">
    <location>
        <begin position="443"/>
        <end position="470"/>
    </location>
</feature>
<feature type="compositionally biased region" description="Polar residues" evidence="6">
    <location>
        <begin position="461"/>
        <end position="470"/>
    </location>
</feature>
<feature type="domain" description="Matrin-type" evidence="7">
    <location>
        <begin position="2625"/>
        <end position="2656"/>
    </location>
</feature>
<feature type="compositionally biased region" description="Basic and acidic residues" evidence="6">
    <location>
        <begin position="213"/>
        <end position="246"/>
    </location>
</feature>
<evidence type="ECO:0000313" key="9">
    <source>
        <dbReference type="Proteomes" id="UP000693946"/>
    </source>
</evidence>
<reference evidence="8 9" key="1">
    <citation type="journal article" date="2021" name="Sci. Rep.">
        <title>Chromosome anchoring in Senegalese sole (Solea senegalensis) reveals sex-associated markers and genome rearrangements in flatfish.</title>
        <authorList>
            <person name="Guerrero-Cozar I."/>
            <person name="Gomez-Garrido J."/>
            <person name="Berbel C."/>
            <person name="Martinez-Blanch J.F."/>
            <person name="Alioto T."/>
            <person name="Claros M.G."/>
            <person name="Gagnaire P.A."/>
            <person name="Manchado M."/>
        </authorList>
    </citation>
    <scope>NUCLEOTIDE SEQUENCE [LARGE SCALE GENOMIC DNA]</scope>
    <source>
        <strain evidence="8">Sse05_10M</strain>
    </source>
</reference>
<gene>
    <name evidence="8" type="ORF">JOB18_011955</name>
</gene>
<evidence type="ECO:0000256" key="2">
    <source>
        <dbReference type="ARBA" id="ARBA00022723"/>
    </source>
</evidence>
<feature type="compositionally biased region" description="Basic residues" evidence="6">
    <location>
        <begin position="2050"/>
        <end position="2060"/>
    </location>
</feature>
<feature type="compositionally biased region" description="Basic residues" evidence="6">
    <location>
        <begin position="2462"/>
        <end position="2483"/>
    </location>
</feature>
<feature type="region of interest" description="Disordered" evidence="6">
    <location>
        <begin position="1802"/>
        <end position="2145"/>
    </location>
</feature>
<proteinExistence type="predicted"/>
<feature type="compositionally biased region" description="Polar residues" evidence="6">
    <location>
        <begin position="2215"/>
        <end position="2226"/>
    </location>
</feature>
<feature type="compositionally biased region" description="Basic and acidic residues" evidence="6">
    <location>
        <begin position="2513"/>
        <end position="2533"/>
    </location>
</feature>
<feature type="region of interest" description="Disordered" evidence="6">
    <location>
        <begin position="2196"/>
        <end position="2352"/>
    </location>
</feature>
<comment type="subcellular location">
    <subcellularLocation>
        <location evidence="1">Nucleus</location>
    </subcellularLocation>
</comment>
<feature type="compositionally biased region" description="Basic and acidic residues" evidence="6">
    <location>
        <begin position="1973"/>
        <end position="2026"/>
    </location>
</feature>
<dbReference type="GO" id="GO:0005634">
    <property type="term" value="C:nucleus"/>
    <property type="evidence" value="ECO:0007669"/>
    <property type="project" value="UniProtKB-SubCell"/>
</dbReference>
<feature type="region of interest" description="Disordered" evidence="6">
    <location>
        <begin position="292"/>
        <end position="365"/>
    </location>
</feature>
<feature type="region of interest" description="Disordered" evidence="6">
    <location>
        <begin position="62"/>
        <end position="260"/>
    </location>
</feature>
<feature type="region of interest" description="Disordered" evidence="6">
    <location>
        <begin position="640"/>
        <end position="786"/>
    </location>
</feature>
<keyword evidence="9" id="KW-1185">Reference proteome</keyword>
<keyword evidence="3" id="KW-0863">Zinc-finger</keyword>
<feature type="compositionally biased region" description="Polar residues" evidence="6">
    <location>
        <begin position="704"/>
        <end position="730"/>
    </location>
</feature>
<feature type="compositionally biased region" description="Basic and acidic residues" evidence="6">
    <location>
        <begin position="2159"/>
        <end position="2169"/>
    </location>
</feature>
<feature type="compositionally biased region" description="Polar residues" evidence="6">
    <location>
        <begin position="70"/>
        <end position="79"/>
    </location>
</feature>
<evidence type="ECO:0000313" key="8">
    <source>
        <dbReference type="EMBL" id="KAG7496101.1"/>
    </source>
</evidence>
<evidence type="ECO:0000259" key="7">
    <source>
        <dbReference type="PROSITE" id="PS50171"/>
    </source>
</evidence>
<name>A0AAV6QSQ6_SOLSE</name>
<feature type="compositionally biased region" description="Basic and acidic residues" evidence="6">
    <location>
        <begin position="1884"/>
        <end position="1895"/>
    </location>
</feature>
<feature type="compositionally biased region" description="Low complexity" evidence="6">
    <location>
        <begin position="312"/>
        <end position="335"/>
    </location>
</feature>
<feature type="compositionally biased region" description="Basic residues" evidence="6">
    <location>
        <begin position="80"/>
        <end position="114"/>
    </location>
</feature>
<dbReference type="EMBL" id="JAGKHQ010000015">
    <property type="protein sequence ID" value="KAG7496101.1"/>
    <property type="molecule type" value="Genomic_DNA"/>
</dbReference>
<feature type="compositionally biased region" description="Acidic residues" evidence="6">
    <location>
        <begin position="2196"/>
        <end position="2207"/>
    </location>
</feature>
<dbReference type="PANTHER" id="PTHR15491:SF9">
    <property type="entry name" value="CIP1-INTERACTING ZINC FINGER PROTEIN"/>
    <property type="match status" value="1"/>
</dbReference>
<feature type="compositionally biased region" description="Basic and acidic residues" evidence="6">
    <location>
        <begin position="2408"/>
        <end position="2429"/>
    </location>
</feature>
<feature type="compositionally biased region" description="Basic and acidic residues" evidence="6">
    <location>
        <begin position="1855"/>
        <end position="1876"/>
    </location>
</feature>
<evidence type="ECO:0000256" key="5">
    <source>
        <dbReference type="ARBA" id="ARBA00023242"/>
    </source>
</evidence>
<feature type="compositionally biased region" description="Basic and acidic residues" evidence="6">
    <location>
        <begin position="2097"/>
        <end position="2107"/>
    </location>
</feature>
<sequence>MMHDYAAASPKVFPHTCSLCFTECRNIQDWISHQNTNLHLESCRYLRTLYSQWNGEIVLESSAAGKDAKSSTSAKNSQKSQRKSSHGSRSHSRSRSRSWSRSRSPSSRRRRRSEGRRENRSRSRSRSSRYSRSRSRSPYYDRRRSRSRSHERRRRSSERRSSEERRSSLRRTRDIRSSPRSRDRRSSPRSEERWSSSGRSEERRSSPKRSRERRLSPRRRDDRWSSPRSDDKRSSPKRSNERRSSTERSPQLKRSSSAEKLVKKLLEKTAKQSLSKESDLEAVVKTLLAEITKKKPSSSSSSMSAKRKQPKSSTSAGAKSSASAASSSSLSSSSAPKKEATRSTTTTTTTTPKTSLQKRKLAKASPQISTMVKLEGIVSSLSHGDIVAAVERFGKTKSVVLFRKQAKAHVFFEKCNDANKLKSAKIIDVSGISLTAGTLSFTKKDRQKASPLKKRGKLSASKPQTTKSPKSTIAALLSIPALLPTPGFRPSPGLLTTPGFPPSPGKCLKKKTLKGSVKGSTSVTKAKVLVFKAKNISKSPEHVSKRKKPVMQRKQPAAVDESANMSQIRVPETITELKVKVETASTSQEAETPVEKFIFKEEVEETSKSQESIKIESNVHPSVATPEDLVQVEMGKVAVSSAQVKHQAEPAKANVEAEDAQDAEPMEAEGKEAEVLEPMEVEPCAAGNGEDTENQGAAPEPQTGIETPETSVKTSSQTSVPEASQPSSLAEGSEKTDSTSLVEFQKDPESAEVSSKVTGGDPTESPAVATSDKMAPETAAVSKQPAAATPNLTIGETFEANFNKEKLGFLSMKSIMSPKFCQRPAKLMLITNLPKYNDGSYTEEDVAKLLIPFGFVYDDENIYVATQACVAFFVMPSPQSVRCLMRFTSKKRITLGNSELDISVTNCDFSMIPLQFYKFSMRRMKVTYSLPDDATRIVYVKNISPSEVKVLKEDLRKIDQVKNIFPLLNKVFVEFETSSDADRLGVWYSLLKDAPGYRIYRLEIPKSTTTAPLPRFPLKAIPHGNTAAVPSLKYGVPLNSVPPFWVTIPTRPFVFPTLSAWFIIPKFLTVRTKEEVSKANNQFFRTPTIMFTGLPQGHYKHEDVARLVWSYFPKQTLQSLYYRVSVLTLQRRAFVRFNDWVTCCKFVRDHIAKPICVRGFRLKIHFIFENVLMESTEELMYRSLMKLSNSRVPDREALEERLLCVEISEASVNIVTVVLEVVASIAPFISFLPLANRICVEMVDASGVAEVVEKYRSFSPDSQIRRTTWEKVLRFENMKSLKQRLEDANDVTVILEPEAPVGGAQAKEDAHKLGAETAVAESPTASKIDQDIVTANKAAIHQHKTSRGSRTNSEEKDVRDDFRSSDTYLSEVETFNMDDFVTVDEVGNDVQDTDPDQYRCSSSKRSHMAERGQQRSSYESARRMSTRSTRSSKTSSSSSSYKPREVSTKRSLASHSTSMSPKKAKRSPEPMKSQTKPSSSSSLRSPDSSSSSDPKTKSLVKATSASSSSCWIRPSSAAREREKDSASTAQPNPPESQSAVSQSDHRVSAEDTAAKTVESETKTETLSEMHTPAQGQGSVLSQIQNLEISFKDNKVADLEEGKDDLQKDTKEDEDDDENYQVLDSFEEQPENQVDDDDPQPEPESFQVETFQVLDSIEDDGEPSYEKCSEKELDGGVLVKDDSGSAVKQLSEVDVNRVSNKSEEKPASEDINNENRDKKDKNRSEEEEEASKEADKPDDQIPNDEDQLCEDKDDVKELDGKIANQEPFQILDLTEDQVAMEDHGQNLEPRSYQMSEDVIVLKEDGEEDETYQVVDSIEDQATTTTTTTESEADNKKKRTNKVETRSPRRSGRRTRATIDEEKEASSRQRDKALKEPETQTNKGTSAREDRETHEVNEVYEVIDSVEDEPVQGASISERSSRRRSARGKKGDLLETSKKPDGDAEAMYEILDSVEDDNVTEEQTVVTRSTRGRRERTTNKDAFIDLTDREDTPSRRRRTPARETPKKDVEPQEEGTPTKKSDVTVREVGEEEVTYEIVDSVEDEVVKDKRPTGRGRGRRGRPKKDMNMTKKGMGRQKKGDKEEKVSYQVLDSVEDETVDDHHPPAEHSKSARGTGTSESDETLKEESAGLPKKEEEEEPVYQIVDSVEDDQVQEELMMNKTSDEISSKVEEPTVEEETSYSTSVVEASEDVVYGLEEISDASSAEDDFGFENMEGTKVNSKEGSQQGTEMPAEEKNDIRNFLVNLDEVSDEEEDYPDDTAEEEELRKTRAAAEERRFAKEQESQQEKRRTREKEEGRRSREREQRSSSRGGGGSSEERRRRVKESRRDKDVEELVTLDEVGADEAGEEAAAAQNLEWGGEVTTGELQELVTLDEVLEDEEEEEAKAEERSQEESPLSKVDESVDSLNIKTLDEAGVHQEAKVEELQRTESVKRKHGTVDESVNFVTVDEVGGVEEEEEKEAPRTRGRPKKKTRKTPVRKSARGKKVATDEQGEEEKPSSDEPPPPPDPLHASSSPDKDLTTFQSEGRHKIQKTEEEGAGEAGADAPSAGQELPSENQSLEGSVEEEEKTPEGSVDIKAVSKRRRELVGPEAKRSRSQSPCVPIDVKLPPFNPDDSYGREFVIPKLGYFCNLCRVFYVNESDTRDVHCSSRTHYDNLQNHLQELQNKPSRSSAQNSQGSISELAIKPEVGGVDPTLASCSIVHVPDEDFAEFAPKVTETTRKGLNRASFYGGLAQSLLLTELNTTSLGFASPLSLLTFKP</sequence>
<dbReference type="GO" id="GO:0003676">
    <property type="term" value="F:nucleic acid binding"/>
    <property type="evidence" value="ECO:0007669"/>
    <property type="project" value="InterPro"/>
</dbReference>
<keyword evidence="5" id="KW-0539">Nucleus</keyword>
<feature type="compositionally biased region" description="Basic and acidic residues" evidence="6">
    <location>
        <begin position="158"/>
        <end position="205"/>
    </location>
</feature>
<feature type="compositionally biased region" description="Basic and acidic residues" evidence="6">
    <location>
        <begin position="2262"/>
        <end position="2304"/>
    </location>
</feature>
<feature type="compositionally biased region" description="Acidic residues" evidence="6">
    <location>
        <begin position="2331"/>
        <end position="2345"/>
    </location>
</feature>
<dbReference type="PANTHER" id="PTHR15491">
    <property type="match status" value="1"/>
</dbReference>
<feature type="compositionally biased region" description="Acidic residues" evidence="6">
    <location>
        <begin position="1611"/>
        <end position="1640"/>
    </location>
</feature>
<dbReference type="GO" id="GO:0008270">
    <property type="term" value="F:zinc ion binding"/>
    <property type="evidence" value="ECO:0007669"/>
    <property type="project" value="UniProtKB-KW"/>
</dbReference>
<feature type="compositionally biased region" description="Basic and acidic residues" evidence="6">
    <location>
        <begin position="1543"/>
        <end position="1567"/>
    </location>
</feature>
<evidence type="ECO:0000256" key="3">
    <source>
        <dbReference type="ARBA" id="ARBA00022771"/>
    </source>
</evidence>
<dbReference type="CDD" id="cd00590">
    <property type="entry name" value="RRM_SF"/>
    <property type="match status" value="1"/>
</dbReference>